<protein>
    <submittedName>
        <fullName evidence="3">Lon proteolytic domain-containing protein</fullName>
    </submittedName>
</protein>
<dbReference type="SUPFAM" id="SSF54211">
    <property type="entry name" value="Ribosomal protein S5 domain 2-like"/>
    <property type="match status" value="1"/>
</dbReference>
<dbReference type="WBParaSite" id="ACRNAN_Path_1319.g5176.t1">
    <property type="protein sequence ID" value="ACRNAN_Path_1319.g5176.t1"/>
    <property type="gene ID" value="ACRNAN_Path_1319.g5176"/>
</dbReference>
<evidence type="ECO:0000313" key="2">
    <source>
        <dbReference type="Proteomes" id="UP000887540"/>
    </source>
</evidence>
<organism evidence="2 3">
    <name type="scientific">Acrobeloides nanus</name>
    <dbReference type="NCBI Taxonomy" id="290746"/>
    <lineage>
        <taxon>Eukaryota</taxon>
        <taxon>Metazoa</taxon>
        <taxon>Ecdysozoa</taxon>
        <taxon>Nematoda</taxon>
        <taxon>Chromadorea</taxon>
        <taxon>Rhabditida</taxon>
        <taxon>Tylenchina</taxon>
        <taxon>Cephalobomorpha</taxon>
        <taxon>Cephaloboidea</taxon>
        <taxon>Cephalobidae</taxon>
        <taxon>Acrobeloides</taxon>
    </lineage>
</organism>
<dbReference type="Proteomes" id="UP000887540">
    <property type="component" value="Unplaced"/>
</dbReference>
<dbReference type="InterPro" id="IPR014721">
    <property type="entry name" value="Ribsml_uS5_D2-typ_fold_subgr"/>
</dbReference>
<reference evidence="3" key="1">
    <citation type="submission" date="2022-11" db="UniProtKB">
        <authorList>
            <consortium name="WormBaseParasite"/>
        </authorList>
    </citation>
    <scope>IDENTIFICATION</scope>
</reference>
<sequence>MLTMSNVNTNSMTHDEQCLENAIKKQLRKYIGRVECICPTSDTMESQDDFDYLLWAFKRLNLRDKVVMQLKQAISQYEKLTARNLFPSITSSLKECQQKIDSKQTLIKAMREYVENGKLSVLYELYFYLVNRHEPNQNHEPRLYSRNTYGGCMYVLSCDETFTKGGTRLLWMDIERYEPNDSNTGTKLLFCPRPKEDNFDNNESYVLHAVKMFFSSLDTKSYINVRNRLDGLKCIRFSVGLDKGYSGRSIRAALTFMLISYLLELPLYPRIAITGDLDDQGSILDIAGIGCKTKAGIEEGIELICFPGGNWNELQSALPINYTNQGSQSQLVRIRHISQLVHETFKYLRQNFLK</sequence>
<dbReference type="Gene3D" id="3.30.230.10">
    <property type="match status" value="1"/>
</dbReference>
<evidence type="ECO:0000313" key="3">
    <source>
        <dbReference type="WBParaSite" id="ACRNAN_Path_1319.g5176.t1"/>
    </source>
</evidence>
<dbReference type="Pfam" id="PF05362">
    <property type="entry name" value="Lon_C"/>
    <property type="match status" value="1"/>
</dbReference>
<proteinExistence type="predicted"/>
<dbReference type="AlphaFoldDB" id="A0A914BYW1"/>
<name>A0A914BYW1_9BILA</name>
<dbReference type="GO" id="GO:0004176">
    <property type="term" value="F:ATP-dependent peptidase activity"/>
    <property type="evidence" value="ECO:0007669"/>
    <property type="project" value="InterPro"/>
</dbReference>
<accession>A0A914BYW1</accession>
<evidence type="ECO:0000259" key="1">
    <source>
        <dbReference type="Pfam" id="PF05362"/>
    </source>
</evidence>
<dbReference type="InterPro" id="IPR020568">
    <property type="entry name" value="Ribosomal_Su5_D2-typ_SF"/>
</dbReference>
<dbReference type="GO" id="GO:0006508">
    <property type="term" value="P:proteolysis"/>
    <property type="evidence" value="ECO:0007669"/>
    <property type="project" value="InterPro"/>
</dbReference>
<dbReference type="GO" id="GO:0004252">
    <property type="term" value="F:serine-type endopeptidase activity"/>
    <property type="evidence" value="ECO:0007669"/>
    <property type="project" value="InterPro"/>
</dbReference>
<dbReference type="InterPro" id="IPR008269">
    <property type="entry name" value="Lon_proteolytic"/>
</dbReference>
<keyword evidence="2" id="KW-1185">Reference proteome</keyword>
<feature type="domain" description="Lon proteolytic" evidence="1">
    <location>
        <begin position="247"/>
        <end position="325"/>
    </location>
</feature>